<dbReference type="InterPro" id="IPR052179">
    <property type="entry name" value="DD-CPase-like"/>
</dbReference>
<feature type="domain" description="D-alanyl-D-alanine carboxypeptidase-like core" evidence="1">
    <location>
        <begin position="45"/>
        <end position="167"/>
    </location>
</feature>
<reference evidence="2" key="1">
    <citation type="submission" date="2018-05" db="EMBL/GenBank/DDBJ databases">
        <authorList>
            <person name="Lanie J.A."/>
            <person name="Ng W.-L."/>
            <person name="Kazmierczak K.M."/>
            <person name="Andrzejewski T.M."/>
            <person name="Davidsen T.M."/>
            <person name="Wayne K.J."/>
            <person name="Tettelin H."/>
            <person name="Glass J.I."/>
            <person name="Rusch D."/>
            <person name="Podicherti R."/>
            <person name="Tsui H.-C.T."/>
            <person name="Winkler M.E."/>
        </authorList>
    </citation>
    <scope>NUCLEOTIDE SEQUENCE</scope>
</reference>
<dbReference type="EMBL" id="UINC01043617">
    <property type="protein sequence ID" value="SVB47904.1"/>
    <property type="molecule type" value="Genomic_DNA"/>
</dbReference>
<protein>
    <recommendedName>
        <fullName evidence="1">D-alanyl-D-alanine carboxypeptidase-like core domain-containing protein</fullName>
    </recommendedName>
</protein>
<dbReference type="GO" id="GO:0008233">
    <property type="term" value="F:peptidase activity"/>
    <property type="evidence" value="ECO:0007669"/>
    <property type="project" value="InterPro"/>
</dbReference>
<dbReference type="GO" id="GO:0006508">
    <property type="term" value="P:proteolysis"/>
    <property type="evidence" value="ECO:0007669"/>
    <property type="project" value="InterPro"/>
</dbReference>
<dbReference type="InterPro" id="IPR003709">
    <property type="entry name" value="VanY-like_core_dom"/>
</dbReference>
<evidence type="ECO:0000313" key="2">
    <source>
        <dbReference type="EMBL" id="SVB47904.1"/>
    </source>
</evidence>
<dbReference type="InterPro" id="IPR058193">
    <property type="entry name" value="VanY/YodJ_core_dom"/>
</dbReference>
<dbReference type="PANTHER" id="PTHR34385">
    <property type="entry name" value="D-ALANYL-D-ALANINE CARBOXYPEPTIDASE"/>
    <property type="match status" value="1"/>
</dbReference>
<dbReference type="Gene3D" id="3.30.1380.10">
    <property type="match status" value="1"/>
</dbReference>
<sequence length="170" mass="19233">MRNLSAELLALGITQQMVDNCSLPSREEATRLVEAGEDIFGRPQKMTPATLTAWQEMQAAATADGIDLQLVSAYRSIEYQCEVIRKKLQDGRMIEDILCANTIPGYSEHHTGCALDLHSGDNIPLDEAFEDTPAFTWLNDNASRFNFYLTYPRDNADGINYEPWHWCSRE</sequence>
<proteinExistence type="predicted"/>
<dbReference type="CDD" id="cd14852">
    <property type="entry name" value="LD-carboxypeptidase"/>
    <property type="match status" value="1"/>
</dbReference>
<dbReference type="AlphaFoldDB" id="A0A382ECX5"/>
<dbReference type="InterPro" id="IPR009045">
    <property type="entry name" value="Zn_M74/Hedgehog-like"/>
</dbReference>
<gene>
    <name evidence="2" type="ORF">METZ01_LOCUS200758</name>
</gene>
<evidence type="ECO:0000259" key="1">
    <source>
        <dbReference type="Pfam" id="PF02557"/>
    </source>
</evidence>
<dbReference type="Pfam" id="PF02557">
    <property type="entry name" value="VanY"/>
    <property type="match status" value="1"/>
</dbReference>
<dbReference type="PANTHER" id="PTHR34385:SF1">
    <property type="entry name" value="PEPTIDOGLYCAN L-ALANYL-D-GLUTAMATE ENDOPEPTIDASE CWLK"/>
    <property type="match status" value="1"/>
</dbReference>
<name>A0A382ECX5_9ZZZZ</name>
<accession>A0A382ECX5</accession>
<organism evidence="2">
    <name type="scientific">marine metagenome</name>
    <dbReference type="NCBI Taxonomy" id="408172"/>
    <lineage>
        <taxon>unclassified sequences</taxon>
        <taxon>metagenomes</taxon>
        <taxon>ecological metagenomes</taxon>
    </lineage>
</organism>
<dbReference type="SUPFAM" id="SSF55166">
    <property type="entry name" value="Hedgehog/DD-peptidase"/>
    <property type="match status" value="1"/>
</dbReference>